<evidence type="ECO:0000256" key="3">
    <source>
        <dbReference type="ARBA" id="ARBA00022679"/>
    </source>
</evidence>
<keyword evidence="4" id="KW-0460">Magnesium</keyword>
<comment type="subunit">
    <text evidence="2">Homodimer.</text>
</comment>
<dbReference type="AlphaFoldDB" id="A0A0F6CKL4"/>
<dbReference type="eggNOG" id="COG1154">
    <property type="taxonomic scope" value="Bacteria"/>
</dbReference>
<dbReference type="SMART" id="SM00861">
    <property type="entry name" value="Transket_pyr"/>
    <property type="match status" value="1"/>
</dbReference>
<dbReference type="Pfam" id="PF02779">
    <property type="entry name" value="Transket_pyr"/>
    <property type="match status" value="1"/>
</dbReference>
<dbReference type="KEGG" id="mgz:GCW_02000"/>
<protein>
    <submittedName>
        <fullName evidence="7">1-deoxy-D-xylulose-5-phosphate synthase</fullName>
    </submittedName>
</protein>
<keyword evidence="3" id="KW-0808">Transferase</keyword>
<dbReference type="Proteomes" id="UP000018735">
    <property type="component" value="Chromosome"/>
</dbReference>
<sequence length="581" mass="66803">MKLLNTIKSYADFLKIKKAALKQLATEIRDYLINLGKEKSIHWSSNLGIVELSIALAYFFNLDRDKVFYDTSHQAYVHKMVTGRFDRMRSIRETNGLSGLQDLNESKYDYYAGGHTSNSLSVASGLVFSNQLLDKEQLIIPVIGDGSIANGIAFEAINNISFHHHKMIIILNDNQMSISENFGEFNKLLTNLKDDQTNFFRQLNYEYLKIEDGHDLDQIFAGLEKAKELVKQKPVIVHVKTIKGKGIKQAEADLIGTYHNSNRSNKTYQDQSGFIAASYLEAKLKEKKQFCMINPAMTYATGFIDLIKKYPKNYIDVGISEEHALSMASGVSLNQVPVFLPIYSTFLQRSYDQLIHDLSRLNLGINLLIDRCGLNGTEGSSHHGIFDVGMIKNTPHAKIYAASNQIVLKRLLDQVINNTTQVIAIRYNRYFVELNQYESYYQDFDHIDQWVKLNPANTKNKIALISYNNNPILFKRLLDQQQLNDVDCFDAILVHGDQLDQMITKVLDQYDQIYLYEEIYQNLGLANEFYRLIVENKYQNKSLYPYNFKTIHQHGDNKDLLIKHEMGHEQVIEAIKKNLKK</sequence>
<evidence type="ECO:0000313" key="8">
    <source>
        <dbReference type="Proteomes" id="UP000018735"/>
    </source>
</evidence>
<evidence type="ECO:0000256" key="5">
    <source>
        <dbReference type="ARBA" id="ARBA00023052"/>
    </source>
</evidence>
<evidence type="ECO:0000256" key="2">
    <source>
        <dbReference type="ARBA" id="ARBA00011738"/>
    </source>
</evidence>
<evidence type="ECO:0000259" key="6">
    <source>
        <dbReference type="SMART" id="SM00861"/>
    </source>
</evidence>
<dbReference type="InterPro" id="IPR005477">
    <property type="entry name" value="Dxylulose-5-P_synthase"/>
</dbReference>
<reference evidence="7 8" key="1">
    <citation type="journal article" date="2011" name="PLoS ONE">
        <title>Core proteome of the minimal cell: comparative proteomics of three mollicute species.</title>
        <authorList>
            <person name="Fisunov G.Y."/>
            <person name="Alexeev D.G."/>
            <person name="Bazaleev N.A."/>
            <person name="Ladygina V.G."/>
            <person name="Galyamina M.A."/>
            <person name="Kondratov I.G."/>
            <person name="Zhukova N.A."/>
            <person name="Serebryakova M.V."/>
            <person name="Demina I.A."/>
            <person name="Govorun V.M."/>
        </authorList>
    </citation>
    <scope>NUCLEOTIDE SEQUENCE [LARGE SCALE GENOMIC DNA]</scope>
    <source>
        <strain evidence="7 8">S6</strain>
    </source>
</reference>
<dbReference type="Pfam" id="PF13292">
    <property type="entry name" value="DXP_synthase_N"/>
    <property type="match status" value="1"/>
</dbReference>
<dbReference type="CDD" id="cd07033">
    <property type="entry name" value="TPP_PYR_DXS_TK_like"/>
    <property type="match status" value="1"/>
</dbReference>
<organism evidence="7 8">
    <name type="scientific">Mycoplasmoides gallisepticum S6</name>
    <dbReference type="NCBI Taxonomy" id="1006581"/>
    <lineage>
        <taxon>Bacteria</taxon>
        <taxon>Bacillati</taxon>
        <taxon>Mycoplasmatota</taxon>
        <taxon>Mycoplasmoidales</taxon>
        <taxon>Mycoplasmoidaceae</taxon>
        <taxon>Mycoplasmoides</taxon>
    </lineage>
</organism>
<comment type="cofactor">
    <cofactor evidence="1">
        <name>Mg(2+)</name>
        <dbReference type="ChEBI" id="CHEBI:18420"/>
    </cofactor>
</comment>
<proteinExistence type="predicted"/>
<name>A0A0F6CKL4_MYCGL</name>
<dbReference type="SUPFAM" id="SSF52518">
    <property type="entry name" value="Thiamin diphosphate-binding fold (THDP-binding)"/>
    <property type="match status" value="2"/>
</dbReference>
<accession>A0A0F6CKL4</accession>
<gene>
    <name evidence="7" type="ORF">GCW_02000</name>
</gene>
<dbReference type="Gene3D" id="3.40.50.970">
    <property type="match status" value="2"/>
</dbReference>
<dbReference type="InterPro" id="IPR029061">
    <property type="entry name" value="THDP-binding"/>
</dbReference>
<dbReference type="HOGENOM" id="CLU_009227_1_4_14"/>
<dbReference type="EMBL" id="CP006916">
    <property type="protein sequence ID" value="AHB99636.1"/>
    <property type="molecule type" value="Genomic_DNA"/>
</dbReference>
<dbReference type="PANTHER" id="PTHR43322">
    <property type="entry name" value="1-D-DEOXYXYLULOSE 5-PHOSPHATE SYNTHASE-RELATED"/>
    <property type="match status" value="1"/>
</dbReference>
<keyword evidence="5" id="KW-0786">Thiamine pyrophosphate</keyword>
<evidence type="ECO:0000256" key="1">
    <source>
        <dbReference type="ARBA" id="ARBA00001946"/>
    </source>
</evidence>
<dbReference type="RefSeq" id="WP_011884391.1">
    <property type="nucleotide sequence ID" value="NC_023030.2"/>
</dbReference>
<evidence type="ECO:0000256" key="4">
    <source>
        <dbReference type="ARBA" id="ARBA00022842"/>
    </source>
</evidence>
<dbReference type="GO" id="GO:0008661">
    <property type="term" value="F:1-deoxy-D-xylulose-5-phosphate synthase activity"/>
    <property type="evidence" value="ECO:0007669"/>
    <property type="project" value="InterPro"/>
</dbReference>
<dbReference type="InterPro" id="IPR005475">
    <property type="entry name" value="Transketolase-like_Pyr-bd"/>
</dbReference>
<dbReference type="NCBIfam" id="NF003933">
    <property type="entry name" value="PRK05444.2-2"/>
    <property type="match status" value="1"/>
</dbReference>
<dbReference type="CDD" id="cd02007">
    <property type="entry name" value="TPP_DXS"/>
    <property type="match status" value="1"/>
</dbReference>
<evidence type="ECO:0000313" key="7">
    <source>
        <dbReference type="EMBL" id="AHB99636.1"/>
    </source>
</evidence>
<dbReference type="GO" id="GO:0016114">
    <property type="term" value="P:terpenoid biosynthetic process"/>
    <property type="evidence" value="ECO:0007669"/>
    <property type="project" value="InterPro"/>
</dbReference>
<feature type="domain" description="Transketolase-like pyrimidine-binding" evidence="6">
    <location>
        <begin position="266"/>
        <end position="432"/>
    </location>
</feature>
<dbReference type="PANTHER" id="PTHR43322:SF5">
    <property type="entry name" value="1-DEOXY-D-XYLULOSE-5-PHOSPHATE SYNTHASE, CHLOROPLASTIC"/>
    <property type="match status" value="1"/>
</dbReference>